<sequence>MSTRDGAGCANETPRWGVSFARLAVEVGSGCERNLEKTLHFPQQSPWLDGEGVGVLALLELTLGEPETLVRMCEHVLVDVRQKDHLTVGGHGLIVMPTSLIEATAGFDALPRIAELGLRVLVGMARPTGVERDLREVAEVAEQLFDFLHVQLR</sequence>
<name>A0A2M7XCK8_9BACT</name>
<organism evidence="1 2">
    <name type="scientific">Candidatus Uhrbacteria bacterium CG_4_9_14_3_um_filter_50_9</name>
    <dbReference type="NCBI Taxonomy" id="1975035"/>
    <lineage>
        <taxon>Bacteria</taxon>
        <taxon>Candidatus Uhriibacteriota</taxon>
    </lineage>
</organism>
<proteinExistence type="predicted"/>
<protein>
    <submittedName>
        <fullName evidence="1">Uncharacterized protein</fullName>
    </submittedName>
</protein>
<evidence type="ECO:0000313" key="1">
    <source>
        <dbReference type="EMBL" id="PJA45552.1"/>
    </source>
</evidence>
<comment type="caution">
    <text evidence="1">The sequence shown here is derived from an EMBL/GenBank/DDBJ whole genome shotgun (WGS) entry which is preliminary data.</text>
</comment>
<dbReference type="Proteomes" id="UP000229385">
    <property type="component" value="Unassembled WGS sequence"/>
</dbReference>
<dbReference type="EMBL" id="PFWU01000030">
    <property type="protein sequence ID" value="PJA45552.1"/>
    <property type="molecule type" value="Genomic_DNA"/>
</dbReference>
<dbReference type="AlphaFoldDB" id="A0A2M7XCK8"/>
<gene>
    <name evidence="1" type="ORF">CO174_02485</name>
</gene>
<reference evidence="2" key="1">
    <citation type="submission" date="2017-09" db="EMBL/GenBank/DDBJ databases">
        <title>Depth-based differentiation of microbial function through sediment-hosted aquifers and enrichment of novel symbionts in the deep terrestrial subsurface.</title>
        <authorList>
            <person name="Probst A.J."/>
            <person name="Ladd B."/>
            <person name="Jarett J.K."/>
            <person name="Geller-Mcgrath D.E."/>
            <person name="Sieber C.M.K."/>
            <person name="Emerson J.B."/>
            <person name="Anantharaman K."/>
            <person name="Thomas B.C."/>
            <person name="Malmstrom R."/>
            <person name="Stieglmeier M."/>
            <person name="Klingl A."/>
            <person name="Woyke T."/>
            <person name="Ryan C.M."/>
            <person name="Banfield J.F."/>
        </authorList>
    </citation>
    <scope>NUCLEOTIDE SEQUENCE [LARGE SCALE GENOMIC DNA]</scope>
</reference>
<evidence type="ECO:0000313" key="2">
    <source>
        <dbReference type="Proteomes" id="UP000229385"/>
    </source>
</evidence>
<accession>A0A2M7XCK8</accession>